<evidence type="ECO:0000313" key="1">
    <source>
        <dbReference type="EMBL" id="OLF10334.1"/>
    </source>
</evidence>
<evidence type="ECO:0000313" key="2">
    <source>
        <dbReference type="Proteomes" id="UP000185596"/>
    </source>
</evidence>
<dbReference type="RefSeq" id="WP_075129527.1">
    <property type="nucleotide sequence ID" value="NZ_MSIE01000077.1"/>
</dbReference>
<name>A0A1Q8C7J9_9PSEU</name>
<dbReference type="InterPro" id="IPR046202">
    <property type="entry name" value="DUF6235"/>
</dbReference>
<reference evidence="1 2" key="1">
    <citation type="submission" date="2016-12" db="EMBL/GenBank/DDBJ databases">
        <title>The draft genome sequence of Actinophytocola sp. 11-183.</title>
        <authorList>
            <person name="Wang W."/>
            <person name="Yuan L."/>
        </authorList>
    </citation>
    <scope>NUCLEOTIDE SEQUENCE [LARGE SCALE GENOMIC DNA]</scope>
    <source>
        <strain evidence="1 2">11-183</strain>
    </source>
</reference>
<sequence length="103" mass="11709">MREHDVGGALPRSRFRMETGLEVLEEWTQTASQSQKNAVYEALFAMLDGSLFRRYRIVDDFQRPSELFVIVRDDLVVKIRVNCFDSFGVVHIGACGPRQGICG</sequence>
<accession>A0A1Q8C7J9</accession>
<dbReference type="AlphaFoldDB" id="A0A1Q8C7J9"/>
<proteinExistence type="predicted"/>
<keyword evidence="2" id="KW-1185">Reference proteome</keyword>
<gene>
    <name evidence="1" type="ORF">BU204_31970</name>
</gene>
<dbReference type="EMBL" id="MSIE01000077">
    <property type="protein sequence ID" value="OLF10334.1"/>
    <property type="molecule type" value="Genomic_DNA"/>
</dbReference>
<dbReference type="STRING" id="1912961.BU204_31970"/>
<organism evidence="1 2">
    <name type="scientific">Actinophytocola xanthii</name>
    <dbReference type="NCBI Taxonomy" id="1912961"/>
    <lineage>
        <taxon>Bacteria</taxon>
        <taxon>Bacillati</taxon>
        <taxon>Actinomycetota</taxon>
        <taxon>Actinomycetes</taxon>
        <taxon>Pseudonocardiales</taxon>
        <taxon>Pseudonocardiaceae</taxon>
    </lineage>
</organism>
<dbReference type="Pfam" id="PF19748">
    <property type="entry name" value="DUF6235"/>
    <property type="match status" value="1"/>
</dbReference>
<protein>
    <submittedName>
        <fullName evidence="1">Uncharacterized protein</fullName>
    </submittedName>
</protein>
<comment type="caution">
    <text evidence="1">The sequence shown here is derived from an EMBL/GenBank/DDBJ whole genome shotgun (WGS) entry which is preliminary data.</text>
</comment>
<dbReference type="Proteomes" id="UP000185596">
    <property type="component" value="Unassembled WGS sequence"/>
</dbReference>